<evidence type="ECO:0000256" key="4">
    <source>
        <dbReference type="ARBA" id="ARBA00022859"/>
    </source>
</evidence>
<dbReference type="CDD" id="cd08330">
    <property type="entry name" value="CARD_ASC_NALP1"/>
    <property type="match status" value="1"/>
</dbReference>
<dbReference type="InterPro" id="IPR001315">
    <property type="entry name" value="CARD"/>
</dbReference>
<dbReference type="PANTHER" id="PTHR46985:SF2">
    <property type="entry name" value="APOPTOSIS-ASSOCIATED SPECK-LIKE PROTEIN CONTAINING A CARD"/>
    <property type="match status" value="1"/>
</dbReference>
<keyword evidence="5" id="KW-0395">Inflammatory response</keyword>
<dbReference type="Proteomes" id="UP001221898">
    <property type="component" value="Unassembled WGS sequence"/>
</dbReference>
<feature type="domain" description="Pyrin" evidence="8">
    <location>
        <begin position="1"/>
        <end position="59"/>
    </location>
</feature>
<keyword evidence="2" id="KW-0963">Cytoplasm</keyword>
<gene>
    <name evidence="9" type="ORF">AAFF_G00255060</name>
</gene>
<dbReference type="InterPro" id="IPR004020">
    <property type="entry name" value="DAPIN"/>
</dbReference>
<feature type="domain" description="CARD" evidence="7">
    <location>
        <begin position="104"/>
        <end position="194"/>
    </location>
</feature>
<dbReference type="InterPro" id="IPR011029">
    <property type="entry name" value="DEATH-like_dom_sf"/>
</dbReference>
<keyword evidence="6" id="KW-1271">Inflammasome</keyword>
<dbReference type="Pfam" id="PF00619">
    <property type="entry name" value="CARD"/>
    <property type="match status" value="1"/>
</dbReference>
<protein>
    <recommendedName>
        <fullName evidence="11">Apoptosis-associated speck-like protein containing a CARD</fullName>
    </recommendedName>
</protein>
<dbReference type="AlphaFoldDB" id="A0AAD7W325"/>
<evidence type="ECO:0000259" key="7">
    <source>
        <dbReference type="PROSITE" id="PS50209"/>
    </source>
</evidence>
<comment type="subcellular location">
    <subcellularLocation>
        <location evidence="1">Inflammasome</location>
    </subcellularLocation>
</comment>
<evidence type="ECO:0000259" key="8">
    <source>
        <dbReference type="PROSITE" id="PS50824"/>
    </source>
</evidence>
<dbReference type="InterPro" id="IPR033516">
    <property type="entry name" value="CARD8/ASC/NALP1_CARD"/>
</dbReference>
<organism evidence="9 10">
    <name type="scientific">Aldrovandia affinis</name>
    <dbReference type="NCBI Taxonomy" id="143900"/>
    <lineage>
        <taxon>Eukaryota</taxon>
        <taxon>Metazoa</taxon>
        <taxon>Chordata</taxon>
        <taxon>Craniata</taxon>
        <taxon>Vertebrata</taxon>
        <taxon>Euteleostomi</taxon>
        <taxon>Actinopterygii</taxon>
        <taxon>Neopterygii</taxon>
        <taxon>Teleostei</taxon>
        <taxon>Notacanthiformes</taxon>
        <taxon>Halosauridae</taxon>
        <taxon>Aldrovandia</taxon>
    </lineage>
</organism>
<dbReference type="Gene3D" id="1.10.533.10">
    <property type="entry name" value="Death Domain, Fas"/>
    <property type="match status" value="2"/>
</dbReference>
<evidence type="ECO:0008006" key="11">
    <source>
        <dbReference type="Google" id="ProtNLM"/>
    </source>
</evidence>
<dbReference type="SMART" id="SM01289">
    <property type="entry name" value="PYRIN"/>
    <property type="match status" value="1"/>
</dbReference>
<dbReference type="FunFam" id="1.10.533.10:FF:000013">
    <property type="entry name" value="Apoptosis-associated speck-like protein containing a CARD"/>
    <property type="match status" value="1"/>
</dbReference>
<evidence type="ECO:0000256" key="1">
    <source>
        <dbReference type="ARBA" id="ARBA00004110"/>
    </source>
</evidence>
<keyword evidence="3" id="KW-0399">Innate immunity</keyword>
<dbReference type="GO" id="GO:0042981">
    <property type="term" value="P:regulation of apoptotic process"/>
    <property type="evidence" value="ECO:0007669"/>
    <property type="project" value="InterPro"/>
</dbReference>
<comment type="caution">
    <text evidence="9">The sequence shown here is derived from an EMBL/GenBank/DDBJ whole genome shotgun (WGS) entry which is preliminary data.</text>
</comment>
<dbReference type="GO" id="GO:0061702">
    <property type="term" value="C:canonical inflammasome complex"/>
    <property type="evidence" value="ECO:0007669"/>
    <property type="project" value="UniProtKB-SubCell"/>
</dbReference>
<dbReference type="PROSITE" id="PS50209">
    <property type="entry name" value="CARD"/>
    <property type="match status" value="1"/>
</dbReference>
<dbReference type="GO" id="GO:0045087">
    <property type="term" value="P:innate immune response"/>
    <property type="evidence" value="ECO:0007669"/>
    <property type="project" value="UniProtKB-KW"/>
</dbReference>
<reference evidence="9" key="1">
    <citation type="journal article" date="2023" name="Science">
        <title>Genome structures resolve the early diversification of teleost fishes.</title>
        <authorList>
            <person name="Parey E."/>
            <person name="Louis A."/>
            <person name="Montfort J."/>
            <person name="Bouchez O."/>
            <person name="Roques C."/>
            <person name="Iampietro C."/>
            <person name="Lluch J."/>
            <person name="Castinel A."/>
            <person name="Donnadieu C."/>
            <person name="Desvignes T."/>
            <person name="Floi Bucao C."/>
            <person name="Jouanno E."/>
            <person name="Wen M."/>
            <person name="Mejri S."/>
            <person name="Dirks R."/>
            <person name="Jansen H."/>
            <person name="Henkel C."/>
            <person name="Chen W.J."/>
            <person name="Zahm M."/>
            <person name="Cabau C."/>
            <person name="Klopp C."/>
            <person name="Thompson A.W."/>
            <person name="Robinson-Rechavi M."/>
            <person name="Braasch I."/>
            <person name="Lecointre G."/>
            <person name="Bobe J."/>
            <person name="Postlethwait J.H."/>
            <person name="Berthelot C."/>
            <person name="Roest Crollius H."/>
            <person name="Guiguen Y."/>
        </authorList>
    </citation>
    <scope>NUCLEOTIDE SEQUENCE</scope>
    <source>
        <strain evidence="9">NC1722</strain>
    </source>
</reference>
<keyword evidence="4" id="KW-0391">Immunity</keyword>
<evidence type="ECO:0000313" key="10">
    <source>
        <dbReference type="Proteomes" id="UP001221898"/>
    </source>
</evidence>
<dbReference type="SUPFAM" id="SSF47986">
    <property type="entry name" value="DEATH domain"/>
    <property type="match status" value="2"/>
</dbReference>
<sequence length="194" mass="22210">MAELILEILQDLTKEEFGRFKFYLTQGVPEGSRPIPQGQLEDQSRAGLATLMKGSYGDKMVNITWETLKKIPRNDLIEKYKLEKSLGATMGDTRGRASDSSVTQTEAGQHFVEKHKLELINRVSMVKPILDQLRHQGLINDETYKTITAEKTTYDQMRGLFYKVIDLGGWELKEALYRILKEENPALMRDLEGK</sequence>
<proteinExistence type="predicted"/>
<dbReference type="PANTHER" id="PTHR46985">
    <property type="entry name" value="NACHT, LRR AND PYD DOMAINS-CONTAINING PROTEIN 1"/>
    <property type="match status" value="1"/>
</dbReference>
<dbReference type="PROSITE" id="PS50824">
    <property type="entry name" value="DAPIN"/>
    <property type="match status" value="1"/>
</dbReference>
<evidence type="ECO:0000256" key="6">
    <source>
        <dbReference type="ARBA" id="ARBA00023233"/>
    </source>
</evidence>
<evidence type="ECO:0000256" key="5">
    <source>
        <dbReference type="ARBA" id="ARBA00023198"/>
    </source>
</evidence>
<evidence type="ECO:0000313" key="9">
    <source>
        <dbReference type="EMBL" id="KAJ8377661.1"/>
    </source>
</evidence>
<evidence type="ECO:0000256" key="3">
    <source>
        <dbReference type="ARBA" id="ARBA00022588"/>
    </source>
</evidence>
<evidence type="ECO:0000256" key="2">
    <source>
        <dbReference type="ARBA" id="ARBA00022490"/>
    </source>
</evidence>
<name>A0AAD7W325_9TELE</name>
<dbReference type="InterPro" id="IPR051249">
    <property type="entry name" value="NLRP_Inflammasome"/>
</dbReference>
<accession>A0AAD7W325</accession>
<dbReference type="Pfam" id="PF02758">
    <property type="entry name" value="PYRIN"/>
    <property type="match status" value="1"/>
</dbReference>
<keyword evidence="10" id="KW-1185">Reference proteome</keyword>
<dbReference type="GO" id="GO:0006954">
    <property type="term" value="P:inflammatory response"/>
    <property type="evidence" value="ECO:0007669"/>
    <property type="project" value="UniProtKB-KW"/>
</dbReference>
<dbReference type="EMBL" id="JAINUG010000344">
    <property type="protein sequence ID" value="KAJ8377661.1"/>
    <property type="molecule type" value="Genomic_DNA"/>
</dbReference>